<feature type="domain" description="Exuperantia SAM-like" evidence="2">
    <location>
        <begin position="266"/>
        <end position="337"/>
    </location>
</feature>
<feature type="domain" description="Exuperantia RNAse H-like" evidence="3">
    <location>
        <begin position="30"/>
        <end position="191"/>
    </location>
</feature>
<dbReference type="GO" id="GO:0042803">
    <property type="term" value="F:protein homodimerization activity"/>
    <property type="evidence" value="ECO:0007669"/>
    <property type="project" value="InterPro"/>
</dbReference>
<evidence type="ECO:0000313" key="4">
    <source>
        <dbReference type="EMBL" id="SSW97088.1"/>
    </source>
</evidence>
<feature type="compositionally biased region" description="Low complexity" evidence="1">
    <location>
        <begin position="354"/>
        <end position="363"/>
    </location>
</feature>
<dbReference type="Pfam" id="PF22123">
    <property type="entry name" value="Exu_RNase_H_like"/>
    <property type="match status" value="1"/>
</dbReference>
<organism evidence="5">
    <name type="scientific">Culicoides sonorensis</name>
    <name type="common">Biting midge</name>
    <dbReference type="NCBI Taxonomy" id="179676"/>
    <lineage>
        <taxon>Eukaryota</taxon>
        <taxon>Metazoa</taxon>
        <taxon>Ecdysozoa</taxon>
        <taxon>Arthropoda</taxon>
        <taxon>Hexapoda</taxon>
        <taxon>Insecta</taxon>
        <taxon>Pterygota</taxon>
        <taxon>Neoptera</taxon>
        <taxon>Endopterygota</taxon>
        <taxon>Diptera</taxon>
        <taxon>Nematocera</taxon>
        <taxon>Chironomoidea</taxon>
        <taxon>Ceratopogonidae</taxon>
        <taxon>Ceratopogoninae</taxon>
        <taxon>Culicoides</taxon>
        <taxon>Monoculicoides</taxon>
    </lineage>
</organism>
<reference evidence="5" key="2">
    <citation type="submission" date="2018-07" db="EMBL/GenBank/DDBJ databases">
        <authorList>
            <person name="Quirk P.G."/>
            <person name="Krulwich T.A."/>
        </authorList>
    </citation>
    <scope>NUCLEOTIDE SEQUENCE</scope>
</reference>
<evidence type="ECO:0000259" key="2">
    <source>
        <dbReference type="Pfam" id="PF18609"/>
    </source>
</evidence>
<protein>
    <submittedName>
        <fullName evidence="5">CSON014416 protein</fullName>
    </submittedName>
</protein>
<dbReference type="AlphaFoldDB" id="A0A336LHH5"/>
<dbReference type="PANTHER" id="PTHR12384">
    <property type="entry name" value="MATERNAL PROTEIN EXUPERANTIA"/>
    <property type="match status" value="1"/>
</dbReference>
<dbReference type="InterPro" id="IPR037998">
    <property type="entry name" value="Exu"/>
</dbReference>
<dbReference type="GO" id="GO:0045450">
    <property type="term" value="P:bicoid mRNA localization"/>
    <property type="evidence" value="ECO:0007669"/>
    <property type="project" value="InterPro"/>
</dbReference>
<name>A0A336LHH5_CULSO</name>
<feature type="compositionally biased region" description="Low complexity" evidence="1">
    <location>
        <begin position="374"/>
        <end position="385"/>
    </location>
</feature>
<dbReference type="OMA" id="NWLEMLV"/>
<evidence type="ECO:0000259" key="3">
    <source>
        <dbReference type="Pfam" id="PF22123"/>
    </source>
</evidence>
<dbReference type="EMBL" id="UFQT01000007">
    <property type="protein sequence ID" value="SSX17474.1"/>
    <property type="molecule type" value="Genomic_DNA"/>
</dbReference>
<dbReference type="EMBL" id="UFQS01000007">
    <property type="protein sequence ID" value="SSW97088.1"/>
    <property type="molecule type" value="Genomic_DNA"/>
</dbReference>
<gene>
    <name evidence="5" type="primary">CSON014416</name>
</gene>
<dbReference type="InterPro" id="IPR036397">
    <property type="entry name" value="RNaseH_sf"/>
</dbReference>
<dbReference type="PANTHER" id="PTHR12384:SF2">
    <property type="entry name" value="MATERNAL PROTEIN EXUPERANTIA"/>
    <property type="match status" value="1"/>
</dbReference>
<dbReference type="Pfam" id="PF18609">
    <property type="entry name" value="SAM_Exu"/>
    <property type="match status" value="1"/>
</dbReference>
<dbReference type="VEuPathDB" id="VectorBase:CSON014416"/>
<feature type="compositionally biased region" description="Basic residues" evidence="1">
    <location>
        <begin position="390"/>
        <end position="404"/>
    </location>
</feature>
<accession>A0A336LHH5</accession>
<evidence type="ECO:0000313" key="5">
    <source>
        <dbReference type="EMBL" id="SSX17474.1"/>
    </source>
</evidence>
<dbReference type="InterPro" id="IPR040941">
    <property type="entry name" value="SAM_Exu"/>
</dbReference>
<evidence type="ECO:0000256" key="1">
    <source>
        <dbReference type="SAM" id="MobiDB-lite"/>
    </source>
</evidence>
<dbReference type="GO" id="GO:0003723">
    <property type="term" value="F:RNA binding"/>
    <property type="evidence" value="ECO:0007669"/>
    <property type="project" value="InterPro"/>
</dbReference>
<dbReference type="SUPFAM" id="SSF53098">
    <property type="entry name" value="Ribonuclease H-like"/>
    <property type="match status" value="1"/>
</dbReference>
<dbReference type="InterPro" id="IPR012337">
    <property type="entry name" value="RNaseH-like_sf"/>
</dbReference>
<sequence>MTSETNDAFENSLENVEVKIKGEPLPSGKYTVVAVDIDTTGKRLIDEVVQIATYCPKDQFSQYVMPVMNLNPAARQRHQIRIVTSRYFRMLKNLHTAKIIKTKSEVAALNDFLKHLKKLKEEDCDSQGVVLMYHEHRKFAPYMLIEAMKKYNLLDDFLGVVKSFVNTHTVAVEKHGNTMKYFSLKEVTKALLNVDDKDLFEGNASVRAKLVYSVGEFLARGSEECDEATCAKKLVEFCVEYGCQTNQELQELEEQEKILQRQSTLRPIFLEYFRTTLYHRVKAVTFRRVLAEHGHELTELYKIWEESKKDGLIKCLESCDELKENDRNELIEILDHHFDPEKQAYRPIVRRRSSTGNPRSSSRSKSDNHGKGNGKNMGNNNNNNNDVSPSKKKFFRNNRNRFNRTNKMNA</sequence>
<dbReference type="InterPro" id="IPR054362">
    <property type="entry name" value="Exu_RNase_H-like"/>
</dbReference>
<proteinExistence type="predicted"/>
<feature type="region of interest" description="Disordered" evidence="1">
    <location>
        <begin position="342"/>
        <end position="410"/>
    </location>
</feature>
<dbReference type="Gene3D" id="3.30.420.10">
    <property type="entry name" value="Ribonuclease H-like superfamily/Ribonuclease H"/>
    <property type="match status" value="1"/>
</dbReference>
<reference evidence="4" key="1">
    <citation type="submission" date="2018-04" db="EMBL/GenBank/DDBJ databases">
        <authorList>
            <person name="Go L.Y."/>
            <person name="Mitchell J.A."/>
        </authorList>
    </citation>
    <scope>NUCLEOTIDE SEQUENCE</scope>
    <source>
        <tissue evidence="4">Whole organism</tissue>
    </source>
</reference>